<proteinExistence type="predicted"/>
<dbReference type="PROSITE" id="PS51186">
    <property type="entry name" value="GNAT"/>
    <property type="match status" value="1"/>
</dbReference>
<dbReference type="SUPFAM" id="SSF55729">
    <property type="entry name" value="Acyl-CoA N-acyltransferases (Nat)"/>
    <property type="match status" value="1"/>
</dbReference>
<evidence type="ECO:0000313" key="2">
    <source>
        <dbReference type="EMBL" id="SMB84360.1"/>
    </source>
</evidence>
<dbReference type="STRING" id="645990.SAMN00120144_0839"/>
<dbReference type="RefSeq" id="WP_084443708.1">
    <property type="nucleotide sequence ID" value="NZ_FWWW01000039.1"/>
</dbReference>
<dbReference type="InterPro" id="IPR000182">
    <property type="entry name" value="GNAT_dom"/>
</dbReference>
<sequence length="188" mass="21073">MESIPTPTLTPSLHQVPVLETARLLMRGYKPSDFEQYVAMWADPKFYRYLTPRPMVEEEVWATMLRSIGHWALMGYGFWAIEEKATGAFIGAVGFADPKRDIMPQNHGTPEIGWVLAAHAHGKGYATEAVEAAIAWGDARFGTGRTVCIIHPANKASLRLAQKFGYSPYHRTTYKDQPTVMLERFGKG</sequence>
<gene>
    <name evidence="2" type="ORF">SAMN00120144_0839</name>
</gene>
<protein>
    <submittedName>
        <fullName evidence="2">GCN5-related N-acetyltransferase</fullName>
    </submittedName>
</protein>
<dbReference type="OrthoDB" id="9788916at2"/>
<dbReference type="AlphaFoldDB" id="A0A1W1UTJ3"/>
<keyword evidence="2" id="KW-0808">Transferase</keyword>
<dbReference type="Proteomes" id="UP000192266">
    <property type="component" value="Unassembled WGS sequence"/>
</dbReference>
<reference evidence="2 3" key="1">
    <citation type="submission" date="2017-04" db="EMBL/GenBank/DDBJ databases">
        <authorList>
            <person name="Afonso C.L."/>
            <person name="Miller P.J."/>
            <person name="Scott M.A."/>
            <person name="Spackman E."/>
            <person name="Goraichik I."/>
            <person name="Dimitrov K.M."/>
            <person name="Suarez D.L."/>
            <person name="Swayne D.E."/>
        </authorList>
    </citation>
    <scope>NUCLEOTIDE SEQUENCE [LARGE SCALE GENOMIC DNA]</scope>
    <source>
        <strain evidence="2 3">DSM 11622</strain>
    </source>
</reference>
<evidence type="ECO:0000313" key="3">
    <source>
        <dbReference type="Proteomes" id="UP000192266"/>
    </source>
</evidence>
<dbReference type="Pfam" id="PF13302">
    <property type="entry name" value="Acetyltransf_3"/>
    <property type="match status" value="1"/>
</dbReference>
<dbReference type="GO" id="GO:0016747">
    <property type="term" value="F:acyltransferase activity, transferring groups other than amino-acyl groups"/>
    <property type="evidence" value="ECO:0007669"/>
    <property type="project" value="InterPro"/>
</dbReference>
<dbReference type="InterPro" id="IPR051531">
    <property type="entry name" value="N-acetyltransferase"/>
</dbReference>
<dbReference type="PANTHER" id="PTHR43792">
    <property type="entry name" value="GNAT FAMILY, PUTATIVE (AFU_ORTHOLOGUE AFUA_3G00765)-RELATED-RELATED"/>
    <property type="match status" value="1"/>
</dbReference>
<dbReference type="PANTHER" id="PTHR43792:SF16">
    <property type="entry name" value="N-ACETYLTRANSFERASE DOMAIN-CONTAINING PROTEIN"/>
    <property type="match status" value="1"/>
</dbReference>
<dbReference type="InterPro" id="IPR016181">
    <property type="entry name" value="Acyl_CoA_acyltransferase"/>
</dbReference>
<accession>A0A1W1UTJ3</accession>
<dbReference type="Gene3D" id="3.40.630.30">
    <property type="match status" value="1"/>
</dbReference>
<feature type="domain" description="N-acetyltransferase" evidence="1">
    <location>
        <begin position="24"/>
        <end position="186"/>
    </location>
</feature>
<dbReference type="EMBL" id="FWWW01000039">
    <property type="protein sequence ID" value="SMB84360.1"/>
    <property type="molecule type" value="Genomic_DNA"/>
</dbReference>
<evidence type="ECO:0000259" key="1">
    <source>
        <dbReference type="PROSITE" id="PS51186"/>
    </source>
</evidence>
<name>A0A1W1UTJ3_9BACT</name>
<keyword evidence="3" id="KW-1185">Reference proteome</keyword>
<organism evidence="2 3">
    <name type="scientific">Hymenobacter roseosalivarius DSM 11622</name>
    <dbReference type="NCBI Taxonomy" id="645990"/>
    <lineage>
        <taxon>Bacteria</taxon>
        <taxon>Pseudomonadati</taxon>
        <taxon>Bacteroidota</taxon>
        <taxon>Cytophagia</taxon>
        <taxon>Cytophagales</taxon>
        <taxon>Hymenobacteraceae</taxon>
        <taxon>Hymenobacter</taxon>
    </lineage>
</organism>